<keyword evidence="8" id="KW-0732">Signal</keyword>
<evidence type="ECO:0000313" key="11">
    <source>
        <dbReference type="Ensembl" id="ENSACAP00000009552.3"/>
    </source>
</evidence>
<dbReference type="EC" id="2.4.2.-" evidence="7"/>
<protein>
    <recommendedName>
        <fullName evidence="7">Poly [ADP-ribose] polymerase</fullName>
        <shortName evidence="7">PARP</shortName>
        <ecNumber evidence="7">2.4.2.-</ecNumber>
    </recommendedName>
</protein>
<dbReference type="GO" id="GO:0060336">
    <property type="term" value="P:negative regulation of type II interferon-mediated signaling pathway"/>
    <property type="evidence" value="ECO:0000318"/>
    <property type="project" value="GO_Central"/>
</dbReference>
<evidence type="ECO:0000256" key="5">
    <source>
        <dbReference type="ARBA" id="ARBA00023242"/>
    </source>
</evidence>
<dbReference type="PROSITE" id="PS51059">
    <property type="entry name" value="PARP_CATALYTIC"/>
    <property type="match status" value="1"/>
</dbReference>
<feature type="domain" description="PARP catalytic" evidence="9">
    <location>
        <begin position="141"/>
        <end position="336"/>
    </location>
</feature>
<dbReference type="Gene3D" id="3.40.220.10">
    <property type="entry name" value="Leucine Aminopeptidase, subunit E, domain 1"/>
    <property type="match status" value="1"/>
</dbReference>
<dbReference type="STRING" id="28377.ENSACAP00000009552"/>
<dbReference type="Pfam" id="PF00644">
    <property type="entry name" value="PARP"/>
    <property type="match status" value="1"/>
</dbReference>
<evidence type="ECO:0000256" key="8">
    <source>
        <dbReference type="SAM" id="SignalP"/>
    </source>
</evidence>
<accession>G1KJA6</accession>
<feature type="domain" description="Macro" evidence="10">
    <location>
        <begin position="23"/>
        <end position="173"/>
    </location>
</feature>
<dbReference type="PANTHER" id="PTHR14453">
    <property type="entry name" value="PARP/ZINC FINGER CCCH TYPE DOMAIN CONTAINING PROTEIN"/>
    <property type="match status" value="1"/>
</dbReference>
<reference evidence="11" key="3">
    <citation type="submission" date="2025-09" db="UniProtKB">
        <authorList>
            <consortium name="Ensembl"/>
        </authorList>
    </citation>
    <scope>IDENTIFICATION</scope>
</reference>
<dbReference type="Gene3D" id="3.90.228.10">
    <property type="match status" value="1"/>
</dbReference>
<sequence>MLFLIMLFRSLFTGFFGPVSTPVLGINQMQIGLVQFQTITGDITKETTDVIVNMFSTNFLEGVSKAILEGGGPQVENECAALASQPHNGFITTQAGNLICKKIIHLAPDSNIKTQVFKVLRECEARKYTSVAFPAIGTVALPKQWEDMKGLSVKLVLLQQATQEYQDVENRFRHGCPTSKIQKIERVQNPFLWQSYQVKKQELDKKNGQTNNEKILFHGTPDSTVTPINHTGFNRSYAGKNAAAIGNGTYFAVNAHYSARDTYSKPDSNGRKYVYLARVLTGVYCVGKHGLITPPPKNTVGFDLYDSVTDDVNNPSMFVIFSDAQAYPEYLITFRK</sequence>
<dbReference type="Pfam" id="PF01661">
    <property type="entry name" value="Macro"/>
    <property type="match status" value="1"/>
</dbReference>
<dbReference type="PANTHER" id="PTHR14453:SF89">
    <property type="entry name" value="PROTEIN MONO-ADP-RIBOSYLTRANSFERASE PARP14"/>
    <property type="match status" value="1"/>
</dbReference>
<dbReference type="PROSITE" id="PS51154">
    <property type="entry name" value="MACRO"/>
    <property type="match status" value="1"/>
</dbReference>
<keyword evidence="12" id="KW-1185">Reference proteome</keyword>
<dbReference type="Bgee" id="ENSACAG00000009741">
    <property type="expression patterns" value="Expressed in skeletal muscle tissue and 9 other cell types or tissues"/>
</dbReference>
<feature type="signal peptide" evidence="8">
    <location>
        <begin position="1"/>
        <end position="21"/>
    </location>
</feature>
<dbReference type="CDD" id="cd01439">
    <property type="entry name" value="TCCD_inducible_PARP_like"/>
    <property type="match status" value="1"/>
</dbReference>
<dbReference type="GO" id="GO:0005737">
    <property type="term" value="C:cytoplasm"/>
    <property type="evidence" value="ECO:0000318"/>
    <property type="project" value="GO_Central"/>
</dbReference>
<evidence type="ECO:0000256" key="3">
    <source>
        <dbReference type="ARBA" id="ARBA00022679"/>
    </source>
</evidence>
<dbReference type="Proteomes" id="UP000001646">
    <property type="component" value="Chromosome 1"/>
</dbReference>
<reference evidence="11 12" key="1">
    <citation type="submission" date="2009-12" db="EMBL/GenBank/DDBJ databases">
        <title>The Genome Sequence of Anolis carolinensis (Green Anole Lizard).</title>
        <authorList>
            <consortium name="The Genome Sequencing Platform"/>
            <person name="Di Palma F."/>
            <person name="Alfoldi J."/>
            <person name="Heiman D."/>
            <person name="Young S."/>
            <person name="Grabherr M."/>
            <person name="Johnson J."/>
            <person name="Lander E.S."/>
            <person name="Lindblad-Toh K."/>
        </authorList>
    </citation>
    <scope>NUCLEOTIDE SEQUENCE [LARGE SCALE GENOMIC DNA]</scope>
    <source>
        <strain evidence="11 12">JBL SC #1</strain>
    </source>
</reference>
<dbReference type="GO" id="GO:0003950">
    <property type="term" value="F:NAD+ poly-ADP-ribosyltransferase activity"/>
    <property type="evidence" value="ECO:0000318"/>
    <property type="project" value="GO_Central"/>
</dbReference>
<keyword evidence="3 7" id="KW-0808">Transferase</keyword>
<evidence type="ECO:0000259" key="9">
    <source>
        <dbReference type="PROSITE" id="PS51059"/>
    </source>
</evidence>
<dbReference type="SUPFAM" id="SSF56399">
    <property type="entry name" value="ADP-ribosylation"/>
    <property type="match status" value="1"/>
</dbReference>
<dbReference type="SMART" id="SM00506">
    <property type="entry name" value="A1pp"/>
    <property type="match status" value="1"/>
</dbReference>
<dbReference type="InterPro" id="IPR043472">
    <property type="entry name" value="Macro_dom-like"/>
</dbReference>
<evidence type="ECO:0000256" key="7">
    <source>
        <dbReference type="RuleBase" id="RU362114"/>
    </source>
</evidence>
<dbReference type="InterPro" id="IPR002589">
    <property type="entry name" value="Macro_dom"/>
</dbReference>
<dbReference type="FunFam" id="3.90.228.10:FF:000008">
    <property type="entry name" value="Poly [ADP-ribose] polymerase"/>
    <property type="match status" value="1"/>
</dbReference>
<dbReference type="InterPro" id="IPR052056">
    <property type="entry name" value="Mono-ARTD/PARP"/>
</dbReference>
<keyword evidence="5" id="KW-0539">Nucleus</keyword>
<reference evidence="11" key="2">
    <citation type="submission" date="2025-08" db="UniProtKB">
        <authorList>
            <consortium name="Ensembl"/>
        </authorList>
    </citation>
    <scope>IDENTIFICATION</scope>
</reference>
<evidence type="ECO:0000256" key="1">
    <source>
        <dbReference type="ARBA" id="ARBA00004123"/>
    </source>
</evidence>
<keyword evidence="4 7" id="KW-0520">NAD</keyword>
<organism evidence="11 12">
    <name type="scientific">Anolis carolinensis</name>
    <name type="common">Green anole</name>
    <name type="synonym">American chameleon</name>
    <dbReference type="NCBI Taxonomy" id="28377"/>
    <lineage>
        <taxon>Eukaryota</taxon>
        <taxon>Metazoa</taxon>
        <taxon>Chordata</taxon>
        <taxon>Craniata</taxon>
        <taxon>Vertebrata</taxon>
        <taxon>Euteleostomi</taxon>
        <taxon>Lepidosauria</taxon>
        <taxon>Squamata</taxon>
        <taxon>Bifurcata</taxon>
        <taxon>Unidentata</taxon>
        <taxon>Episquamata</taxon>
        <taxon>Toxicofera</taxon>
        <taxon>Iguania</taxon>
        <taxon>Dactyloidae</taxon>
        <taxon>Anolis</taxon>
    </lineage>
</organism>
<feature type="chain" id="PRO_5032350721" description="Poly [ADP-ribose] polymerase" evidence="8">
    <location>
        <begin position="22"/>
        <end position="336"/>
    </location>
</feature>
<dbReference type="GeneTree" id="ENSGT00940000154311"/>
<evidence type="ECO:0000256" key="2">
    <source>
        <dbReference type="ARBA" id="ARBA00022676"/>
    </source>
</evidence>
<keyword evidence="2 7" id="KW-0328">Glycosyltransferase</keyword>
<evidence type="ECO:0000256" key="4">
    <source>
        <dbReference type="ARBA" id="ARBA00023027"/>
    </source>
</evidence>
<dbReference type="SUPFAM" id="SSF52949">
    <property type="entry name" value="Macro domain-like"/>
    <property type="match status" value="1"/>
</dbReference>
<dbReference type="InParanoid" id="G1KJA6"/>
<dbReference type="AlphaFoldDB" id="G1KJA6"/>
<proteinExistence type="inferred from homology"/>
<evidence type="ECO:0000256" key="6">
    <source>
        <dbReference type="ARBA" id="ARBA00024347"/>
    </source>
</evidence>
<dbReference type="Ensembl" id="ENSACAT00000009749.3">
    <property type="protein sequence ID" value="ENSACAP00000009552.3"/>
    <property type="gene ID" value="ENSACAG00000009741.4"/>
</dbReference>
<dbReference type="GO" id="GO:0010629">
    <property type="term" value="P:negative regulation of gene expression"/>
    <property type="evidence" value="ECO:0000318"/>
    <property type="project" value="GO_Central"/>
</dbReference>
<name>G1KJA6_ANOCA</name>
<evidence type="ECO:0000259" key="10">
    <source>
        <dbReference type="PROSITE" id="PS51154"/>
    </source>
</evidence>
<dbReference type="InterPro" id="IPR012317">
    <property type="entry name" value="Poly(ADP-ribose)pol_cat_dom"/>
</dbReference>
<comment type="similarity">
    <text evidence="6">Belongs to the ARTD/PARP family.</text>
</comment>
<dbReference type="eggNOG" id="KOG2633">
    <property type="taxonomic scope" value="Eukaryota"/>
</dbReference>
<dbReference type="HOGENOM" id="CLU_012160_1_0_1"/>
<evidence type="ECO:0000313" key="12">
    <source>
        <dbReference type="Proteomes" id="UP000001646"/>
    </source>
</evidence>
<dbReference type="GO" id="GO:0003714">
    <property type="term" value="F:transcription corepressor activity"/>
    <property type="evidence" value="ECO:0000318"/>
    <property type="project" value="GO_Central"/>
</dbReference>
<dbReference type="GO" id="GO:0005634">
    <property type="term" value="C:nucleus"/>
    <property type="evidence" value="ECO:0000318"/>
    <property type="project" value="GO_Central"/>
</dbReference>
<comment type="subcellular location">
    <subcellularLocation>
        <location evidence="1">Nucleus</location>
    </subcellularLocation>
</comment>